<reference evidence="3" key="1">
    <citation type="submission" date="2023-10" db="EMBL/GenBank/DDBJ databases">
        <authorList>
            <person name="Chen Y."/>
            <person name="Shah S."/>
            <person name="Dougan E. K."/>
            <person name="Thang M."/>
            <person name="Chan C."/>
        </authorList>
    </citation>
    <scope>NUCLEOTIDE SEQUENCE [LARGE SCALE GENOMIC DNA]</scope>
</reference>
<feature type="compositionally biased region" description="Polar residues" evidence="2">
    <location>
        <begin position="431"/>
        <end position="444"/>
    </location>
</feature>
<feature type="compositionally biased region" description="Basic and acidic residues" evidence="2">
    <location>
        <begin position="353"/>
        <end position="363"/>
    </location>
</feature>
<feature type="compositionally biased region" description="Basic and acidic residues" evidence="2">
    <location>
        <begin position="235"/>
        <end position="246"/>
    </location>
</feature>
<feature type="coiled-coil region" evidence="1">
    <location>
        <begin position="524"/>
        <end position="565"/>
    </location>
</feature>
<keyword evidence="4" id="KW-1185">Reference proteome</keyword>
<dbReference type="EMBL" id="CAUYUJ010020293">
    <property type="protein sequence ID" value="CAK0897201.1"/>
    <property type="molecule type" value="Genomic_DNA"/>
</dbReference>
<dbReference type="Proteomes" id="UP001189429">
    <property type="component" value="Unassembled WGS sequence"/>
</dbReference>
<accession>A0ABN9XGF8</accession>
<name>A0ABN9XGF8_9DINO</name>
<protein>
    <recommendedName>
        <fullName evidence="5">JmjC domain-containing protein</fullName>
    </recommendedName>
</protein>
<sequence length="849" mass="93462">MDWEDEAAGMEDAFGSEEECFAQQCTEKKKCHGKFCAKHHKAAENIKNQADKDGELQTYADIFNDPVKCNQAFEQYEKDNCDGRFRKKLIDWGQRKRAFGVKISTEERGIEEWLDVTEYVTMKTKNMQEGPDKEQLKIAKTKEFEEMCKAPGIEKEGEWPNTRIWVFVKKQRIGDVERYIGTNFEEGSKQMKDMTKEDKDQFKQYTLTSTPSSSNAFLAGTLGKGTGGWGDDGDRDSAAQKAKPSDEQQEGPPQKRLKHVDVANVAPKLTEKLAIKVDKAERSATAQMALMEQALRDATPFGHTDQSLTNYKQTVTVRMHALRLWVGPTVVDAQQPPTPVALQTPVKQQTSAEKLEPTEGTKDEQDDNQQNNDDDKKDASCQKAVEGTPEAAATASPKEELAPPGGGGELSSAAVGPATPTTDTKKAAPQSVKSSGSTSVVQKQSRTLRTYLADQGVRGQVCNDISKLISLPELRHHVEKIPSAVSSDELTAIEEAINVGCEYFAQFITSLRQSTGSLTGHIRNQKSKADRDERKKALDEANKQIKASKEETKRLQEKLKATAKMAPPLFKLQSEELLSHNLIMNVKAADAGKGLEDDTILAPLVIKSPPEWKLASEQPALAVQLGKFGASYNNTPEAKQSGRAQEPLYTGEGKEVADLFLEKHMKNVNESLQIHRGIEGVDTFKSVVESTWMWGYRIPNHHVAQSPNGLGMINTVVYGSVNVMLFDAQQVVPAYRQILGKDGITLQDVIHNIEMSGSEEIKTLKEKGTIIQYVSLAAGDSIYVPSGWILSESVSSGAMVYGLRKTTLFKTAGSESCAEMLGLTAGKKHPKQEAVLKFLKGTADEDADA</sequence>
<feature type="region of interest" description="Disordered" evidence="2">
    <location>
        <begin position="213"/>
        <end position="257"/>
    </location>
</feature>
<feature type="compositionally biased region" description="Low complexity" evidence="2">
    <location>
        <begin position="410"/>
        <end position="422"/>
    </location>
</feature>
<evidence type="ECO:0008006" key="5">
    <source>
        <dbReference type="Google" id="ProtNLM"/>
    </source>
</evidence>
<evidence type="ECO:0000313" key="4">
    <source>
        <dbReference type="Proteomes" id="UP001189429"/>
    </source>
</evidence>
<evidence type="ECO:0000313" key="3">
    <source>
        <dbReference type="EMBL" id="CAK0897201.1"/>
    </source>
</evidence>
<gene>
    <name evidence="3" type="ORF">PCOR1329_LOCUS75453</name>
</gene>
<proteinExistence type="predicted"/>
<organism evidence="3 4">
    <name type="scientific">Prorocentrum cordatum</name>
    <dbReference type="NCBI Taxonomy" id="2364126"/>
    <lineage>
        <taxon>Eukaryota</taxon>
        <taxon>Sar</taxon>
        <taxon>Alveolata</taxon>
        <taxon>Dinophyceae</taxon>
        <taxon>Prorocentrales</taxon>
        <taxon>Prorocentraceae</taxon>
        <taxon>Prorocentrum</taxon>
    </lineage>
</organism>
<feature type="region of interest" description="Disordered" evidence="2">
    <location>
        <begin position="334"/>
        <end position="444"/>
    </location>
</feature>
<comment type="caution">
    <text evidence="3">The sequence shown here is derived from an EMBL/GenBank/DDBJ whole genome shotgun (WGS) entry which is preliminary data.</text>
</comment>
<keyword evidence="1" id="KW-0175">Coiled coil</keyword>
<evidence type="ECO:0000256" key="2">
    <source>
        <dbReference type="SAM" id="MobiDB-lite"/>
    </source>
</evidence>
<evidence type="ECO:0000256" key="1">
    <source>
        <dbReference type="SAM" id="Coils"/>
    </source>
</evidence>